<accession>A0ABS9Z354</accession>
<dbReference type="Pfam" id="PF08521">
    <property type="entry name" value="2CSK_N"/>
    <property type="match status" value="1"/>
</dbReference>
<evidence type="ECO:0000256" key="5">
    <source>
        <dbReference type="ARBA" id="ARBA00022679"/>
    </source>
</evidence>
<keyword evidence="17" id="KW-1185">Reference proteome</keyword>
<evidence type="ECO:0000313" key="16">
    <source>
        <dbReference type="EMBL" id="MCI4682105.1"/>
    </source>
</evidence>
<gene>
    <name evidence="16" type="ORF">K2U94_04885</name>
</gene>
<feature type="transmembrane region" description="Helical" evidence="13">
    <location>
        <begin position="144"/>
        <end position="168"/>
    </location>
</feature>
<dbReference type="InterPro" id="IPR003660">
    <property type="entry name" value="HAMP_dom"/>
</dbReference>
<keyword evidence="12 13" id="KW-0472">Membrane</keyword>
<dbReference type="InterPro" id="IPR003594">
    <property type="entry name" value="HATPase_dom"/>
</dbReference>
<evidence type="ECO:0000256" key="7">
    <source>
        <dbReference type="ARBA" id="ARBA00022741"/>
    </source>
</evidence>
<dbReference type="SMART" id="SM00388">
    <property type="entry name" value="HisKA"/>
    <property type="match status" value="1"/>
</dbReference>
<dbReference type="CDD" id="cd00082">
    <property type="entry name" value="HisKA"/>
    <property type="match status" value="1"/>
</dbReference>
<keyword evidence="6 13" id="KW-0812">Transmembrane</keyword>
<evidence type="ECO:0000256" key="11">
    <source>
        <dbReference type="ARBA" id="ARBA00023012"/>
    </source>
</evidence>
<dbReference type="Gene3D" id="3.30.565.10">
    <property type="entry name" value="Histidine kinase-like ATPase, C-terminal domain"/>
    <property type="match status" value="1"/>
</dbReference>
<dbReference type="CDD" id="cd00075">
    <property type="entry name" value="HATPase"/>
    <property type="match status" value="1"/>
</dbReference>
<dbReference type="InterPro" id="IPR036097">
    <property type="entry name" value="HisK_dim/P_sf"/>
</dbReference>
<evidence type="ECO:0000256" key="6">
    <source>
        <dbReference type="ARBA" id="ARBA00022692"/>
    </source>
</evidence>
<dbReference type="SMART" id="SM00387">
    <property type="entry name" value="HATPase_c"/>
    <property type="match status" value="1"/>
</dbReference>
<reference evidence="16" key="1">
    <citation type="journal article" date="2022" name="ISME J.">
        <title>Identification of active gaseous-alkane degraders at natural gas seeps.</title>
        <authorList>
            <person name="Farhan Ul Haque M."/>
            <person name="Hernandez M."/>
            <person name="Crombie A.T."/>
            <person name="Murrell J.C."/>
        </authorList>
    </citation>
    <scope>NUCLEOTIDE SEQUENCE</scope>
    <source>
        <strain evidence="16">PC2</strain>
    </source>
</reference>
<name>A0ABS9Z354_9HYPH</name>
<dbReference type="RefSeq" id="WP_243066136.1">
    <property type="nucleotide sequence ID" value="NZ_JAIVFK010000002.1"/>
</dbReference>
<protein>
    <recommendedName>
        <fullName evidence="3">histidine kinase</fullName>
        <ecNumber evidence="3">2.7.13.3</ecNumber>
    </recommendedName>
</protein>
<dbReference type="GO" id="GO:0016301">
    <property type="term" value="F:kinase activity"/>
    <property type="evidence" value="ECO:0007669"/>
    <property type="project" value="UniProtKB-KW"/>
</dbReference>
<dbReference type="Pfam" id="PF00512">
    <property type="entry name" value="HisKA"/>
    <property type="match status" value="1"/>
</dbReference>
<dbReference type="InterPro" id="IPR003661">
    <property type="entry name" value="HisK_dim/P_dom"/>
</dbReference>
<proteinExistence type="predicted"/>
<dbReference type="PANTHER" id="PTHR45436">
    <property type="entry name" value="SENSOR HISTIDINE KINASE YKOH"/>
    <property type="match status" value="1"/>
</dbReference>
<dbReference type="EC" id="2.7.13.3" evidence="3"/>
<evidence type="ECO:0000313" key="17">
    <source>
        <dbReference type="Proteomes" id="UP001139104"/>
    </source>
</evidence>
<dbReference type="SUPFAM" id="SSF55874">
    <property type="entry name" value="ATPase domain of HSP90 chaperone/DNA topoisomerase II/histidine kinase"/>
    <property type="match status" value="1"/>
</dbReference>
<keyword evidence="5" id="KW-0808">Transferase</keyword>
<evidence type="ECO:0000256" key="13">
    <source>
        <dbReference type="SAM" id="Phobius"/>
    </source>
</evidence>
<dbReference type="Pfam" id="PF02518">
    <property type="entry name" value="HATPase_c"/>
    <property type="match status" value="1"/>
</dbReference>
<dbReference type="InterPro" id="IPR050428">
    <property type="entry name" value="TCS_sensor_his_kinase"/>
</dbReference>
<evidence type="ECO:0000256" key="3">
    <source>
        <dbReference type="ARBA" id="ARBA00012438"/>
    </source>
</evidence>
<evidence type="ECO:0000256" key="4">
    <source>
        <dbReference type="ARBA" id="ARBA00022553"/>
    </source>
</evidence>
<comment type="caution">
    <text evidence="16">The sequence shown here is derived from an EMBL/GenBank/DDBJ whole genome shotgun (WGS) entry which is preliminary data.</text>
</comment>
<dbReference type="Proteomes" id="UP001139104">
    <property type="component" value="Unassembled WGS sequence"/>
</dbReference>
<dbReference type="InterPro" id="IPR005467">
    <property type="entry name" value="His_kinase_dom"/>
</dbReference>
<dbReference type="InterPro" id="IPR036890">
    <property type="entry name" value="HATPase_C_sf"/>
</dbReference>
<keyword evidence="4" id="KW-0597">Phosphoprotein</keyword>
<keyword evidence="11" id="KW-0902">Two-component regulatory system</keyword>
<evidence type="ECO:0000256" key="2">
    <source>
        <dbReference type="ARBA" id="ARBA00004141"/>
    </source>
</evidence>
<comment type="catalytic activity">
    <reaction evidence="1">
        <text>ATP + protein L-histidine = ADP + protein N-phospho-L-histidine.</text>
        <dbReference type="EC" id="2.7.13.3"/>
    </reaction>
</comment>
<feature type="domain" description="Histidine kinase" evidence="14">
    <location>
        <begin position="229"/>
        <end position="441"/>
    </location>
</feature>
<evidence type="ECO:0000256" key="10">
    <source>
        <dbReference type="ARBA" id="ARBA00022989"/>
    </source>
</evidence>
<dbReference type="PANTHER" id="PTHR45436:SF14">
    <property type="entry name" value="SENSOR PROTEIN QSEC"/>
    <property type="match status" value="1"/>
</dbReference>
<sequence length="447" mass="47537">MDGPEVMTNSLRRAALIWMTGLLTIVGLAAILVAYVYARGEAAEFFDGQLRQIALNAGTGLSPAAGPAAADQDPEDRFAITIWDGAGRMIHQSMPDVRIPRQAKPGFTNASAGGESWRVYMVGDQARTVQVAQRETVRAEIADSAALGAATPILIVIPLSWLVVGWAMNRMIGRLNDLAAKIAARSATATEQIPLAGVPTEVKPLVESMNGLIGRLQAATEAKKRFLADAAHELRTPLAAMQIQVENLAGVRGAGQDERVATLAAGVKRAGALVNQLLDLARLDEPPPARSETFDLRALLLDGVADCAPLAQDKDLDIGIEFAADAMVQGVERDVRALFASLIDNATRYTPAGGRIDVALVRRDNRPVVEIVDTGPGLPKGAETRIFDRFYRGAPQDTEGTGLGLAITRRIAERHGFELTVENRSDGTSGVIARVVLPRDAVRPGGA</sequence>
<dbReference type="EMBL" id="JAIVFP010000001">
    <property type="protein sequence ID" value="MCI4682105.1"/>
    <property type="molecule type" value="Genomic_DNA"/>
</dbReference>
<organism evidence="16 17">
    <name type="scientific">Candidatus Rhodoblastus alkanivorans</name>
    <dbReference type="NCBI Taxonomy" id="2954117"/>
    <lineage>
        <taxon>Bacteria</taxon>
        <taxon>Pseudomonadati</taxon>
        <taxon>Pseudomonadota</taxon>
        <taxon>Alphaproteobacteria</taxon>
        <taxon>Hyphomicrobiales</taxon>
        <taxon>Rhodoblastaceae</taxon>
        <taxon>Rhodoblastus</taxon>
    </lineage>
</organism>
<keyword evidence="10 13" id="KW-1133">Transmembrane helix</keyword>
<dbReference type="PROSITE" id="PS50109">
    <property type="entry name" value="HIS_KIN"/>
    <property type="match status" value="1"/>
</dbReference>
<evidence type="ECO:0000256" key="9">
    <source>
        <dbReference type="ARBA" id="ARBA00022840"/>
    </source>
</evidence>
<keyword evidence="7" id="KW-0547">Nucleotide-binding</keyword>
<comment type="subcellular location">
    <subcellularLocation>
        <location evidence="2">Membrane</location>
        <topology evidence="2">Multi-pass membrane protein</topology>
    </subcellularLocation>
</comment>
<evidence type="ECO:0000259" key="15">
    <source>
        <dbReference type="PROSITE" id="PS50885"/>
    </source>
</evidence>
<dbReference type="PROSITE" id="PS50885">
    <property type="entry name" value="HAMP"/>
    <property type="match status" value="1"/>
</dbReference>
<evidence type="ECO:0000256" key="8">
    <source>
        <dbReference type="ARBA" id="ARBA00022777"/>
    </source>
</evidence>
<dbReference type="InterPro" id="IPR004358">
    <property type="entry name" value="Sig_transdc_His_kin-like_C"/>
</dbReference>
<dbReference type="InterPro" id="IPR013727">
    <property type="entry name" value="2CSK_N"/>
</dbReference>
<dbReference type="SUPFAM" id="SSF47384">
    <property type="entry name" value="Homodimeric domain of signal transducing histidine kinase"/>
    <property type="match status" value="1"/>
</dbReference>
<keyword evidence="9" id="KW-0067">ATP-binding</keyword>
<feature type="transmembrane region" description="Helical" evidence="13">
    <location>
        <begin position="15"/>
        <end position="38"/>
    </location>
</feature>
<evidence type="ECO:0000256" key="12">
    <source>
        <dbReference type="ARBA" id="ARBA00023136"/>
    </source>
</evidence>
<evidence type="ECO:0000256" key="1">
    <source>
        <dbReference type="ARBA" id="ARBA00000085"/>
    </source>
</evidence>
<feature type="domain" description="HAMP" evidence="15">
    <location>
        <begin position="169"/>
        <end position="221"/>
    </location>
</feature>
<dbReference type="PRINTS" id="PR00344">
    <property type="entry name" value="BCTRLSENSOR"/>
</dbReference>
<evidence type="ECO:0000259" key="14">
    <source>
        <dbReference type="PROSITE" id="PS50109"/>
    </source>
</evidence>
<dbReference type="Gene3D" id="1.10.287.130">
    <property type="match status" value="1"/>
</dbReference>
<keyword evidence="8 16" id="KW-0418">Kinase</keyword>